<keyword evidence="1" id="KW-0732">Signal</keyword>
<dbReference type="EMBL" id="RJKX01000011">
    <property type="protein sequence ID" value="ROQ01853.1"/>
    <property type="molecule type" value="Genomic_DNA"/>
</dbReference>
<evidence type="ECO:0000313" key="3">
    <source>
        <dbReference type="Proteomes" id="UP000278222"/>
    </source>
</evidence>
<comment type="caution">
    <text evidence="2">The sequence shown here is derived from an EMBL/GenBank/DDBJ whole genome shotgun (WGS) entry which is preliminary data.</text>
</comment>
<dbReference type="PROSITE" id="PS51257">
    <property type="entry name" value="PROKAR_LIPOPROTEIN"/>
    <property type="match status" value="1"/>
</dbReference>
<dbReference type="AlphaFoldDB" id="A0A3N1MDQ3"/>
<evidence type="ECO:0008006" key="4">
    <source>
        <dbReference type="Google" id="ProtNLM"/>
    </source>
</evidence>
<proteinExistence type="predicted"/>
<feature type="signal peptide" evidence="1">
    <location>
        <begin position="1"/>
        <end position="25"/>
    </location>
</feature>
<evidence type="ECO:0000256" key="1">
    <source>
        <dbReference type="SAM" id="SignalP"/>
    </source>
</evidence>
<dbReference type="RefSeq" id="WP_179955402.1">
    <property type="nucleotide sequence ID" value="NZ_AP019700.1"/>
</dbReference>
<accession>A0A3N1MDQ3</accession>
<evidence type="ECO:0000313" key="2">
    <source>
        <dbReference type="EMBL" id="ROQ01853.1"/>
    </source>
</evidence>
<feature type="chain" id="PRO_5018177081" description="Lipoprotein" evidence="1">
    <location>
        <begin position="26"/>
        <end position="62"/>
    </location>
</feature>
<protein>
    <recommendedName>
        <fullName evidence="4">Lipoprotein</fullName>
    </recommendedName>
</protein>
<name>A0A3N1MDQ3_9PROT</name>
<reference evidence="2 3" key="1">
    <citation type="submission" date="2018-11" db="EMBL/GenBank/DDBJ databases">
        <title>Genomic Encyclopedia of Type Strains, Phase IV (KMG-IV): sequencing the most valuable type-strain genomes for metagenomic binning, comparative biology and taxonomic classification.</title>
        <authorList>
            <person name="Goeker M."/>
        </authorList>
    </citation>
    <scope>NUCLEOTIDE SEQUENCE [LARGE SCALE GENOMIC DNA]</scope>
    <source>
        <strain evidence="2 3">DSM 5900</strain>
    </source>
</reference>
<dbReference type="Proteomes" id="UP000278222">
    <property type="component" value="Unassembled WGS sequence"/>
</dbReference>
<organism evidence="2 3">
    <name type="scientific">Stella humosa</name>
    <dbReference type="NCBI Taxonomy" id="94"/>
    <lineage>
        <taxon>Bacteria</taxon>
        <taxon>Pseudomonadati</taxon>
        <taxon>Pseudomonadota</taxon>
        <taxon>Alphaproteobacteria</taxon>
        <taxon>Rhodospirillales</taxon>
        <taxon>Stellaceae</taxon>
        <taxon>Stella</taxon>
    </lineage>
</organism>
<keyword evidence="3" id="KW-1185">Reference proteome</keyword>
<sequence>MSKVPYFLKPVAIAVALSGLLGACAVYVPGPGPGPGYYRGGGGYYGAPAPYYRGYYGRPYFR</sequence>
<gene>
    <name evidence="2" type="ORF">EDC65_1040</name>
</gene>